<dbReference type="Proteomes" id="UP000504610">
    <property type="component" value="Chromosome 3"/>
</dbReference>
<accession>A0A6J0MQ69</accession>
<evidence type="ECO:0000259" key="2">
    <source>
        <dbReference type="Pfam" id="PF00462"/>
    </source>
</evidence>
<reference evidence="4 5" key="2">
    <citation type="submission" date="2025-04" db="UniProtKB">
        <authorList>
            <consortium name="RefSeq"/>
        </authorList>
    </citation>
    <scope>IDENTIFICATION</scope>
    <source>
        <tissue evidence="4 5">Leaf</tissue>
    </source>
</reference>
<reference evidence="3" key="1">
    <citation type="journal article" date="2019" name="Database">
        <title>The radish genome database (RadishGD): an integrated information resource for radish genomics.</title>
        <authorList>
            <person name="Yu H.J."/>
            <person name="Baek S."/>
            <person name="Lee Y.J."/>
            <person name="Cho A."/>
            <person name="Mun J.H."/>
        </authorList>
    </citation>
    <scope>NUCLEOTIDE SEQUENCE [LARGE SCALE GENOMIC DNA]</scope>
    <source>
        <strain evidence="3">cv. WK10039</strain>
    </source>
</reference>
<dbReference type="PANTHER" id="PTHR45669:SF12">
    <property type="entry name" value="EMB|CAB85507.1"/>
    <property type="match status" value="1"/>
</dbReference>
<dbReference type="SUPFAM" id="SSF52833">
    <property type="entry name" value="Thioredoxin-like"/>
    <property type="match status" value="1"/>
</dbReference>
<dbReference type="AlphaFoldDB" id="A0A6J0MQ69"/>
<feature type="region of interest" description="Disordered" evidence="1">
    <location>
        <begin position="97"/>
        <end position="131"/>
    </location>
</feature>
<name>A0A6J0MQ69_RAPSA</name>
<dbReference type="PROSITE" id="PS51354">
    <property type="entry name" value="GLUTAREDOXIN_2"/>
    <property type="match status" value="1"/>
</dbReference>
<feature type="domain" description="Glutaredoxin" evidence="2">
    <location>
        <begin position="217"/>
        <end position="283"/>
    </location>
</feature>
<dbReference type="GeneID" id="108845919"/>
<dbReference type="InterPro" id="IPR036249">
    <property type="entry name" value="Thioredoxin-like_sf"/>
</dbReference>
<evidence type="ECO:0000313" key="5">
    <source>
        <dbReference type="RefSeq" id="XP_056857965.1"/>
    </source>
</evidence>
<dbReference type="RefSeq" id="XP_018474622.1">
    <property type="nucleotide sequence ID" value="XM_018619120.2"/>
</dbReference>
<organism evidence="3 4">
    <name type="scientific">Raphanus sativus</name>
    <name type="common">Radish</name>
    <name type="synonym">Raphanus raphanistrum var. sativus</name>
    <dbReference type="NCBI Taxonomy" id="3726"/>
    <lineage>
        <taxon>Eukaryota</taxon>
        <taxon>Viridiplantae</taxon>
        <taxon>Streptophyta</taxon>
        <taxon>Embryophyta</taxon>
        <taxon>Tracheophyta</taxon>
        <taxon>Spermatophyta</taxon>
        <taxon>Magnoliopsida</taxon>
        <taxon>eudicotyledons</taxon>
        <taxon>Gunneridae</taxon>
        <taxon>Pentapetalae</taxon>
        <taxon>rosids</taxon>
        <taxon>malvids</taxon>
        <taxon>Brassicales</taxon>
        <taxon>Brassicaceae</taxon>
        <taxon>Brassiceae</taxon>
        <taxon>Raphanus</taxon>
    </lineage>
</organism>
<dbReference type="PANTHER" id="PTHR45669">
    <property type="entry name" value="GLUTAREDOXIN DOMAIN-CONTAINING CYSTEINE-RICH PROTEIN CG12206-RELATED"/>
    <property type="match status" value="1"/>
</dbReference>
<dbReference type="Pfam" id="PF23733">
    <property type="entry name" value="GRXCR1-2_C"/>
    <property type="match status" value="1"/>
</dbReference>
<evidence type="ECO:0000313" key="4">
    <source>
        <dbReference type="RefSeq" id="XP_018474622.1"/>
    </source>
</evidence>
<feature type="region of interest" description="Disordered" evidence="1">
    <location>
        <begin position="42"/>
        <end position="65"/>
    </location>
</feature>
<dbReference type="Pfam" id="PF00462">
    <property type="entry name" value="Glutaredoxin"/>
    <property type="match status" value="1"/>
</dbReference>
<dbReference type="KEGG" id="rsz:130507274"/>
<gene>
    <name evidence="4" type="primary">LOC108845919</name>
    <name evidence="5" type="synonym">LOC130507274</name>
</gene>
<feature type="compositionally biased region" description="Basic and acidic residues" evidence="1">
    <location>
        <begin position="51"/>
        <end position="65"/>
    </location>
</feature>
<evidence type="ECO:0000256" key="1">
    <source>
        <dbReference type="SAM" id="MobiDB-lite"/>
    </source>
</evidence>
<dbReference type="KEGG" id="rsz:108845919"/>
<dbReference type="RefSeq" id="XP_056857965.1">
    <property type="nucleotide sequence ID" value="XM_057001985.1"/>
</dbReference>
<evidence type="ECO:0000313" key="3">
    <source>
        <dbReference type="Proteomes" id="UP000504610"/>
    </source>
</evidence>
<dbReference type="OrthoDB" id="423313at2759"/>
<keyword evidence="3" id="KW-1185">Reference proteome</keyword>
<dbReference type="Gene3D" id="3.40.30.10">
    <property type="entry name" value="Glutaredoxin"/>
    <property type="match status" value="1"/>
</dbReference>
<proteinExistence type="predicted"/>
<sequence length="359" mass="40038">MGCVSSKLVKKKLVREIRVNNGGDHIVSLTSTTYGHLDLDQQRPETSQELTKGEAFEPRRSTAREDDPEIINTWELMEDLEDSTRIISPKSRGILSWKTPAKPSLESPKRNGSSKRFRGKENRGLSPNQIPKRGVMRLSFPLKTEEGSAAVTQRRKSFSPAFDPDLVASYERELSQEKEQIKMVISSSGKTERNRESERILEGFPEKCPPGGEDSVVVYITTLRGIRKTFEDCNAVRSVLDSHEVRFSERDVSMHSVFKEEIRGILGTKQVKIPAVFVKGRMVDVMKLEEEGKLGILLECMPKQRLGGGCCCGCGGMRFVMCDVCNGSCKVMDGEKKNNAVVKCLVCNENGLVLCPICS</sequence>
<dbReference type="InterPro" id="IPR002109">
    <property type="entry name" value="Glutaredoxin"/>
</dbReference>
<protein>
    <submittedName>
        <fullName evidence="4 5">Uncharacterized protein At3g28850</fullName>
    </submittedName>
</protein>